<organism evidence="2 3">
    <name type="scientific">Youngiibacter multivorans</name>
    <dbReference type="NCBI Taxonomy" id="937251"/>
    <lineage>
        <taxon>Bacteria</taxon>
        <taxon>Bacillati</taxon>
        <taxon>Bacillota</taxon>
        <taxon>Clostridia</taxon>
        <taxon>Eubacteriales</taxon>
        <taxon>Clostridiaceae</taxon>
        <taxon>Youngiibacter</taxon>
    </lineage>
</organism>
<dbReference type="CDD" id="cd07713">
    <property type="entry name" value="DHPS-like_MBL-fold"/>
    <property type="match status" value="1"/>
</dbReference>
<comment type="caution">
    <text evidence="2">The sequence shown here is derived from an EMBL/GenBank/DDBJ whole genome shotgun (WGS) entry which is preliminary data.</text>
</comment>
<gene>
    <name evidence="2" type="ORF">J2Z34_000428</name>
</gene>
<protein>
    <submittedName>
        <fullName evidence="2">7, 8-dihydropterin-6-yl-methyl-4-(Beta-D-ribofuranosyl)aminobenzene 5'-phosphate synthase</fullName>
        <ecNumber evidence="2">2.5.1.105</ecNumber>
    </submittedName>
</protein>
<dbReference type="GO" id="GO:0102041">
    <property type="term" value="F:7,8-dihydropterin-6-yl-methyl-4-(beta-D-ribofuranosyl)aminobenzene 5'-phosphate synthase"/>
    <property type="evidence" value="ECO:0007669"/>
    <property type="project" value="UniProtKB-EC"/>
</dbReference>
<keyword evidence="3" id="KW-1185">Reference proteome</keyword>
<dbReference type="InterPro" id="IPR001279">
    <property type="entry name" value="Metallo-B-lactamas"/>
</dbReference>
<keyword evidence="2" id="KW-0808">Transferase</keyword>
<dbReference type="RefSeq" id="WP_209458204.1">
    <property type="nucleotide sequence ID" value="NZ_JAGGKC010000002.1"/>
</dbReference>
<dbReference type="Proteomes" id="UP001519271">
    <property type="component" value="Unassembled WGS sequence"/>
</dbReference>
<dbReference type="PANTHER" id="PTHR13754:SF13">
    <property type="entry name" value="METALLO-BETA-LACTAMASE SUPERFAMILY PROTEIN (AFU_ORTHOLOGUE AFUA_3G07630)"/>
    <property type="match status" value="1"/>
</dbReference>
<dbReference type="SMART" id="SM00849">
    <property type="entry name" value="Lactamase_B"/>
    <property type="match status" value="1"/>
</dbReference>
<sequence>MVIKVLMDNESVSEEFRSEHGLSLYIETGSRRILFDTGESGTFDLNAEKLGVNIADVDFLVLSHGHYDHGGGINRFFELNSKAKAFVNRRSFEEHWAVKPDGTRKYIGLDKRLLDTGRIVLVEDYHVVDDGIELFSGIKGDTLTPSGNQDLYMIHSGEMVHDDFAHEQNMLVTEDGKGILFAGCAHRGIVNIIEEIAVEGNILLEAVIGGFHLYNKSRGTSESDEIVDEIGRYLKESGPMYYTCHCTGLEAYGRLKETMDGKLDYLAAGKTIEI</sequence>
<evidence type="ECO:0000259" key="1">
    <source>
        <dbReference type="SMART" id="SM00849"/>
    </source>
</evidence>
<dbReference type="EC" id="2.5.1.105" evidence="2"/>
<reference evidence="2 3" key="1">
    <citation type="submission" date="2021-03" db="EMBL/GenBank/DDBJ databases">
        <title>Genomic Encyclopedia of Type Strains, Phase IV (KMG-IV): sequencing the most valuable type-strain genomes for metagenomic binning, comparative biology and taxonomic classification.</title>
        <authorList>
            <person name="Goeker M."/>
        </authorList>
    </citation>
    <scope>NUCLEOTIDE SEQUENCE [LARGE SCALE GENOMIC DNA]</scope>
    <source>
        <strain evidence="2 3">DSM 6139</strain>
    </source>
</reference>
<feature type="domain" description="Metallo-beta-lactamase" evidence="1">
    <location>
        <begin position="20"/>
        <end position="245"/>
    </location>
</feature>
<dbReference type="SUPFAM" id="SSF56281">
    <property type="entry name" value="Metallo-hydrolase/oxidoreductase"/>
    <property type="match status" value="1"/>
</dbReference>
<proteinExistence type="predicted"/>
<dbReference type="Gene3D" id="3.60.15.10">
    <property type="entry name" value="Ribonuclease Z/Hydroxyacylglutathione hydrolase-like"/>
    <property type="match status" value="1"/>
</dbReference>
<dbReference type="InterPro" id="IPR036866">
    <property type="entry name" value="RibonucZ/Hydroxyglut_hydro"/>
</dbReference>
<dbReference type="EMBL" id="JAGGKC010000002">
    <property type="protein sequence ID" value="MBP1917957.1"/>
    <property type="molecule type" value="Genomic_DNA"/>
</dbReference>
<dbReference type="PANTHER" id="PTHR13754">
    <property type="entry name" value="METALLO-BETA-LACTAMASE SUPERFAMILY PROTEIN"/>
    <property type="match status" value="1"/>
</dbReference>
<name>A0ABS4G0D3_9CLOT</name>
<dbReference type="Pfam" id="PF00753">
    <property type="entry name" value="Lactamase_B"/>
    <property type="match status" value="1"/>
</dbReference>
<dbReference type="InterPro" id="IPR052926">
    <property type="entry name" value="Metallo-beta-lactamase_dom"/>
</dbReference>
<evidence type="ECO:0000313" key="2">
    <source>
        <dbReference type="EMBL" id="MBP1917957.1"/>
    </source>
</evidence>
<accession>A0ABS4G0D3</accession>
<dbReference type="InterPro" id="IPR041712">
    <property type="entry name" value="DHPS-like_MBL-fold"/>
</dbReference>
<evidence type="ECO:0000313" key="3">
    <source>
        <dbReference type="Proteomes" id="UP001519271"/>
    </source>
</evidence>